<dbReference type="InterPro" id="IPR000524">
    <property type="entry name" value="Tscrpt_reg_HTH_GntR"/>
</dbReference>
<reference evidence="5 6" key="1">
    <citation type="submission" date="2023-01" db="EMBL/GenBank/DDBJ databases">
        <title>Complete genome sequence of Roseicyclus marinus strain Dej080120_10.</title>
        <authorList>
            <person name="Ueki S."/>
            <person name="Maruyama F."/>
        </authorList>
    </citation>
    <scope>NUCLEOTIDE SEQUENCE [LARGE SCALE GENOMIC DNA]</scope>
    <source>
        <strain evidence="5 6">Dej080120_10</strain>
    </source>
</reference>
<keyword evidence="3" id="KW-0804">Transcription</keyword>
<proteinExistence type="predicted"/>
<dbReference type="CDD" id="cd07377">
    <property type="entry name" value="WHTH_GntR"/>
    <property type="match status" value="1"/>
</dbReference>
<dbReference type="Gene3D" id="1.10.10.10">
    <property type="entry name" value="Winged helix-like DNA-binding domain superfamily/Winged helix DNA-binding domain"/>
    <property type="match status" value="1"/>
</dbReference>
<dbReference type="PANTHER" id="PTHR44846:SF17">
    <property type="entry name" value="GNTR-FAMILY TRANSCRIPTIONAL REGULATOR"/>
    <property type="match status" value="1"/>
</dbReference>
<evidence type="ECO:0000256" key="1">
    <source>
        <dbReference type="ARBA" id="ARBA00023015"/>
    </source>
</evidence>
<dbReference type="Proteomes" id="UP001337723">
    <property type="component" value="Chromosome"/>
</dbReference>
<evidence type="ECO:0000256" key="3">
    <source>
        <dbReference type="ARBA" id="ARBA00023163"/>
    </source>
</evidence>
<dbReference type="SUPFAM" id="SSF46785">
    <property type="entry name" value="Winged helix' DNA-binding domain"/>
    <property type="match status" value="1"/>
</dbReference>
<dbReference type="InterPro" id="IPR036390">
    <property type="entry name" value="WH_DNA-bd_sf"/>
</dbReference>
<dbReference type="SUPFAM" id="SSF64288">
    <property type="entry name" value="Chorismate lyase-like"/>
    <property type="match status" value="1"/>
</dbReference>
<evidence type="ECO:0000259" key="4">
    <source>
        <dbReference type="PROSITE" id="PS50949"/>
    </source>
</evidence>
<evidence type="ECO:0000256" key="2">
    <source>
        <dbReference type="ARBA" id="ARBA00023125"/>
    </source>
</evidence>
<evidence type="ECO:0000313" key="6">
    <source>
        <dbReference type="Proteomes" id="UP001337723"/>
    </source>
</evidence>
<sequence length="239" mass="25338">MPDEKGTVTKMARKPLYKTTETEMIRRIESGDWPIGMRLPNEFGLAAEFGVSQGTMRRALITLEGMGLLDRKPGRGTRVADPAAKPAPPVATPPARLLDGAGQPPAFTLHRARASTRGATPEEADLFGAARLSTLERTLRRDGIRAALDEITLPEALIPALPEDAAIDLADLLAAAGLAPAALTESLSATITSMTDSVALSCDRYTALLVLTRTAHDAEGRAIARQTLRMIGDGLTYGA</sequence>
<dbReference type="AlphaFoldDB" id="A0AA48H075"/>
<keyword evidence="2" id="KW-0238">DNA-binding</keyword>
<name>A0AA48H075_9RHOB</name>
<dbReference type="InterPro" id="IPR011663">
    <property type="entry name" value="UTRA"/>
</dbReference>
<keyword evidence="6" id="KW-1185">Reference proteome</keyword>
<dbReference type="InterPro" id="IPR028978">
    <property type="entry name" value="Chorismate_lyase_/UTRA_dom_sf"/>
</dbReference>
<dbReference type="GO" id="GO:0003700">
    <property type="term" value="F:DNA-binding transcription factor activity"/>
    <property type="evidence" value="ECO:0007669"/>
    <property type="project" value="InterPro"/>
</dbReference>
<dbReference type="InterPro" id="IPR036388">
    <property type="entry name" value="WH-like_DNA-bd_sf"/>
</dbReference>
<evidence type="ECO:0000313" key="5">
    <source>
        <dbReference type="EMBL" id="BDW84169.1"/>
    </source>
</evidence>
<dbReference type="PANTHER" id="PTHR44846">
    <property type="entry name" value="MANNOSYL-D-GLYCERATE TRANSPORT/METABOLISM SYSTEM REPRESSOR MNGR-RELATED"/>
    <property type="match status" value="1"/>
</dbReference>
<dbReference type="PRINTS" id="PR00035">
    <property type="entry name" value="HTHGNTR"/>
</dbReference>
<feature type="domain" description="HTH gntR-type" evidence="4">
    <location>
        <begin position="14"/>
        <end position="82"/>
    </location>
</feature>
<dbReference type="SMART" id="SM00345">
    <property type="entry name" value="HTH_GNTR"/>
    <property type="match status" value="1"/>
</dbReference>
<organism evidence="5 6">
    <name type="scientific">Roseicyclus marinus</name>
    <dbReference type="NCBI Taxonomy" id="2161673"/>
    <lineage>
        <taxon>Bacteria</taxon>
        <taxon>Pseudomonadati</taxon>
        <taxon>Pseudomonadota</taxon>
        <taxon>Alphaproteobacteria</taxon>
        <taxon>Rhodobacterales</taxon>
        <taxon>Roseobacteraceae</taxon>
        <taxon>Roseicyclus</taxon>
    </lineage>
</organism>
<dbReference type="Pfam" id="PF07702">
    <property type="entry name" value="UTRA"/>
    <property type="match status" value="1"/>
</dbReference>
<dbReference type="EMBL" id="AP027266">
    <property type="protein sequence ID" value="BDW84169.1"/>
    <property type="molecule type" value="Genomic_DNA"/>
</dbReference>
<dbReference type="InterPro" id="IPR050679">
    <property type="entry name" value="Bact_HTH_transcr_reg"/>
</dbReference>
<dbReference type="RefSeq" id="WP_338273806.1">
    <property type="nucleotide sequence ID" value="NZ_AP027266.1"/>
</dbReference>
<dbReference type="Gene3D" id="3.40.1410.10">
    <property type="entry name" value="Chorismate lyase-like"/>
    <property type="match status" value="1"/>
</dbReference>
<accession>A0AA48H075</accession>
<dbReference type="PROSITE" id="PS50949">
    <property type="entry name" value="HTH_GNTR"/>
    <property type="match status" value="1"/>
</dbReference>
<dbReference type="SMART" id="SM00866">
    <property type="entry name" value="UTRA"/>
    <property type="match status" value="1"/>
</dbReference>
<dbReference type="GO" id="GO:0045892">
    <property type="term" value="P:negative regulation of DNA-templated transcription"/>
    <property type="evidence" value="ECO:0007669"/>
    <property type="project" value="TreeGrafter"/>
</dbReference>
<gene>
    <name evidence="5" type="ORF">MACH21_03460</name>
</gene>
<dbReference type="KEGG" id="rmai:MACH21_03460"/>
<keyword evidence="1" id="KW-0805">Transcription regulation</keyword>
<dbReference type="GO" id="GO:0003677">
    <property type="term" value="F:DNA binding"/>
    <property type="evidence" value="ECO:0007669"/>
    <property type="project" value="UniProtKB-KW"/>
</dbReference>
<protein>
    <submittedName>
        <fullName evidence="5">GntR family transcriptional regulator</fullName>
    </submittedName>
</protein>
<dbReference type="Pfam" id="PF00392">
    <property type="entry name" value="GntR"/>
    <property type="match status" value="1"/>
</dbReference>